<dbReference type="GO" id="GO:0031966">
    <property type="term" value="C:mitochondrial membrane"/>
    <property type="evidence" value="ECO:0007669"/>
    <property type="project" value="UniProtKB-SubCell"/>
</dbReference>
<dbReference type="InterPro" id="IPR002067">
    <property type="entry name" value="MCP"/>
</dbReference>
<keyword evidence="8 13" id="KW-0472">Membrane</keyword>
<dbReference type="EMBL" id="KQ982843">
    <property type="protein sequence ID" value="KYQ50023.1"/>
    <property type="molecule type" value="Genomic_DNA"/>
</dbReference>
<keyword evidence="4 13" id="KW-0812">Transmembrane</keyword>
<evidence type="ECO:0000256" key="3">
    <source>
        <dbReference type="ARBA" id="ARBA00022448"/>
    </source>
</evidence>
<evidence type="ECO:0000256" key="13">
    <source>
        <dbReference type="PROSITE-ProRule" id="PRU00282"/>
    </source>
</evidence>
<keyword evidence="3 14" id="KW-0813">Transport</keyword>
<dbReference type="PANTHER" id="PTHR24089">
    <property type="entry name" value="SOLUTE CARRIER FAMILY 25"/>
    <property type="match status" value="1"/>
</dbReference>
<evidence type="ECO:0000256" key="7">
    <source>
        <dbReference type="ARBA" id="ARBA00023128"/>
    </source>
</evidence>
<evidence type="ECO:0000256" key="5">
    <source>
        <dbReference type="ARBA" id="ARBA00022737"/>
    </source>
</evidence>
<proteinExistence type="inferred from homology"/>
<accession>A0A151WQE0</accession>
<gene>
    <name evidence="15" type="ORF">ALC60_10899</name>
</gene>
<dbReference type="KEGG" id="mzt:108727591"/>
<dbReference type="GO" id="GO:0090422">
    <property type="term" value="F:thiamine pyrophosphate transmembrane transporter activity"/>
    <property type="evidence" value="ECO:0007669"/>
    <property type="project" value="UniProtKB-ARBA"/>
</dbReference>
<evidence type="ECO:0000256" key="4">
    <source>
        <dbReference type="ARBA" id="ARBA00022692"/>
    </source>
</evidence>
<dbReference type="Gene3D" id="1.50.40.10">
    <property type="entry name" value="Mitochondrial carrier domain"/>
    <property type="match status" value="1"/>
</dbReference>
<comment type="subcellular location">
    <subcellularLocation>
        <location evidence="1">Mitochondrion membrane</location>
        <topology evidence="1">Multi-pass membrane protein</topology>
    </subcellularLocation>
</comment>
<protein>
    <recommendedName>
        <fullName evidence="10">Mitochondrial thiamine pyrophosphate carrier</fullName>
    </recommendedName>
    <alternativeName>
        <fullName evidence="11">Solute carrier family 25 member 19</fullName>
    </alternativeName>
</protein>
<reference evidence="15 16" key="1">
    <citation type="submission" date="2015-09" db="EMBL/GenBank/DDBJ databases">
        <title>Trachymyrmex zeteki WGS genome.</title>
        <authorList>
            <person name="Nygaard S."/>
            <person name="Hu H."/>
            <person name="Boomsma J."/>
            <person name="Zhang G."/>
        </authorList>
    </citation>
    <scope>NUCLEOTIDE SEQUENCE [LARGE SCALE GENOMIC DNA]</scope>
    <source>
        <strain evidence="15">Tzet28-1</strain>
        <tissue evidence="15">Whole body</tissue>
    </source>
</reference>
<dbReference type="OrthoDB" id="18574at2759"/>
<dbReference type="Pfam" id="PF00153">
    <property type="entry name" value="Mito_carr"/>
    <property type="match status" value="3"/>
</dbReference>
<comment type="similarity">
    <text evidence="2 14">Belongs to the mitochondrial carrier (TC 2.A.29) family.</text>
</comment>
<evidence type="ECO:0000256" key="8">
    <source>
        <dbReference type="ARBA" id="ARBA00023136"/>
    </source>
</evidence>
<comment type="catalytic activity">
    <reaction evidence="12">
        <text>thiamine phosphate(out) + thiamine diphosphate(in) = thiamine phosphate(in) + thiamine diphosphate(out)</text>
        <dbReference type="Rhea" id="RHEA:73383"/>
        <dbReference type="ChEBI" id="CHEBI:37575"/>
        <dbReference type="ChEBI" id="CHEBI:58937"/>
    </reaction>
</comment>
<keyword evidence="7" id="KW-0496">Mitochondrion</keyword>
<keyword evidence="6" id="KW-1133">Transmembrane helix</keyword>
<dbReference type="STRING" id="64791.A0A151WQE0"/>
<dbReference type="InterPro" id="IPR018108">
    <property type="entry name" value="MCP_transmembrane"/>
</dbReference>
<evidence type="ECO:0000313" key="16">
    <source>
        <dbReference type="Proteomes" id="UP000075809"/>
    </source>
</evidence>
<dbReference type="PRINTS" id="PR00926">
    <property type="entry name" value="MITOCARRIER"/>
</dbReference>
<dbReference type="SUPFAM" id="SSF103506">
    <property type="entry name" value="Mitochondrial carrier"/>
    <property type="match status" value="1"/>
</dbReference>
<feature type="repeat" description="Solcar" evidence="13">
    <location>
        <begin position="12"/>
        <end position="104"/>
    </location>
</feature>
<evidence type="ECO:0000256" key="2">
    <source>
        <dbReference type="ARBA" id="ARBA00006375"/>
    </source>
</evidence>
<evidence type="ECO:0000256" key="14">
    <source>
        <dbReference type="RuleBase" id="RU000488"/>
    </source>
</evidence>
<evidence type="ECO:0000256" key="12">
    <source>
        <dbReference type="ARBA" id="ARBA00050799"/>
    </source>
</evidence>
<evidence type="ECO:0000256" key="9">
    <source>
        <dbReference type="ARBA" id="ARBA00037549"/>
    </source>
</evidence>
<name>A0A151WQE0_9HYME</name>
<dbReference type="Proteomes" id="UP000075809">
    <property type="component" value="Unassembled WGS sequence"/>
</dbReference>
<evidence type="ECO:0000256" key="11">
    <source>
        <dbReference type="ARBA" id="ARBA00041879"/>
    </source>
</evidence>
<evidence type="ECO:0000313" key="15">
    <source>
        <dbReference type="EMBL" id="KYQ50023.1"/>
    </source>
</evidence>
<dbReference type="InterPro" id="IPR023395">
    <property type="entry name" value="MCP_dom_sf"/>
</dbReference>
<comment type="function">
    <text evidence="9">Mitochondrial transporter mediating uptake of thiamine diphosphate into mitochondria. It is not clear if the antiporter activity is affected by the membrane potential or by the proton electrochemical gradient.</text>
</comment>
<evidence type="ECO:0000256" key="6">
    <source>
        <dbReference type="ARBA" id="ARBA00022989"/>
    </source>
</evidence>
<dbReference type="AlphaFoldDB" id="A0A151WQE0"/>
<feature type="repeat" description="Solcar" evidence="13">
    <location>
        <begin position="209"/>
        <end position="304"/>
    </location>
</feature>
<dbReference type="FunFam" id="1.50.40.10:FF:000011">
    <property type="entry name" value="Mitochondrial thiamine pyrophosphate carrier 1"/>
    <property type="match status" value="1"/>
</dbReference>
<feature type="repeat" description="Solcar" evidence="13">
    <location>
        <begin position="114"/>
        <end position="201"/>
    </location>
</feature>
<evidence type="ECO:0000256" key="10">
    <source>
        <dbReference type="ARBA" id="ARBA00040836"/>
    </source>
</evidence>
<evidence type="ECO:0000256" key="1">
    <source>
        <dbReference type="ARBA" id="ARBA00004225"/>
    </source>
</evidence>
<keyword evidence="5" id="KW-0677">Repeat</keyword>
<keyword evidence="16" id="KW-1185">Reference proteome</keyword>
<sequence length="309" mass="34613">MTVGLSVQKTIELFSDHAIAGAACGFITRLLSQPLDVIKIRFQLQVEPISSCHVSKYKSISQAVLLILREEGSTALWKGHVPAQLISITYGMGQFYSYNVFLKMLQRVPQIEEWRHTTHFVAGAGASCVGTIVSFPFDTMRTRLVAQSSNHQVYNGVLHSCSSIFRQESPRVFFFGLLPTLLQIAPHTGLQFMFYEFFKDLYKKDISDISFCNSMLSGSAAGFIAKTIVYPFDLAKKRLQIQGFKHGRKGFGKFFQCNGLLDCLKVTVKEEGLQGLFKGLVPSQIKAATTTALHFTTYEQVLLLLKMLR</sequence>
<dbReference type="PROSITE" id="PS50920">
    <property type="entry name" value="SOLCAR"/>
    <property type="match status" value="3"/>
</dbReference>
<organism evidence="15 16">
    <name type="scientific">Mycetomoellerius zeteki</name>
    <dbReference type="NCBI Taxonomy" id="64791"/>
    <lineage>
        <taxon>Eukaryota</taxon>
        <taxon>Metazoa</taxon>
        <taxon>Ecdysozoa</taxon>
        <taxon>Arthropoda</taxon>
        <taxon>Hexapoda</taxon>
        <taxon>Insecta</taxon>
        <taxon>Pterygota</taxon>
        <taxon>Neoptera</taxon>
        <taxon>Endopterygota</taxon>
        <taxon>Hymenoptera</taxon>
        <taxon>Apocrita</taxon>
        <taxon>Aculeata</taxon>
        <taxon>Formicoidea</taxon>
        <taxon>Formicidae</taxon>
        <taxon>Myrmicinae</taxon>
        <taxon>Mycetomoellerius</taxon>
    </lineage>
</organism>